<name>A0A9P5Y4B7_9AGAR</name>
<dbReference type="EMBL" id="MU150286">
    <property type="protein sequence ID" value="KAF9461336.1"/>
    <property type="molecule type" value="Genomic_DNA"/>
</dbReference>
<dbReference type="Proteomes" id="UP000807353">
    <property type="component" value="Unassembled WGS sequence"/>
</dbReference>
<organism evidence="2 3">
    <name type="scientific">Collybia nuda</name>
    <dbReference type="NCBI Taxonomy" id="64659"/>
    <lineage>
        <taxon>Eukaryota</taxon>
        <taxon>Fungi</taxon>
        <taxon>Dikarya</taxon>
        <taxon>Basidiomycota</taxon>
        <taxon>Agaricomycotina</taxon>
        <taxon>Agaricomycetes</taxon>
        <taxon>Agaricomycetidae</taxon>
        <taxon>Agaricales</taxon>
        <taxon>Tricholomatineae</taxon>
        <taxon>Clitocybaceae</taxon>
        <taxon>Collybia</taxon>
    </lineage>
</organism>
<evidence type="ECO:0000313" key="3">
    <source>
        <dbReference type="Proteomes" id="UP000807353"/>
    </source>
</evidence>
<keyword evidence="3" id="KW-1185">Reference proteome</keyword>
<feature type="chain" id="PRO_5040373207" evidence="1">
    <location>
        <begin position="16"/>
        <end position="399"/>
    </location>
</feature>
<comment type="caution">
    <text evidence="2">The sequence shown here is derived from an EMBL/GenBank/DDBJ whole genome shotgun (WGS) entry which is preliminary data.</text>
</comment>
<dbReference type="OrthoDB" id="6613063at2759"/>
<protein>
    <submittedName>
        <fullName evidence="2">Uncharacterized protein</fullName>
    </submittedName>
</protein>
<dbReference type="PANTHER" id="PTHR46579:SF1">
    <property type="entry name" value="F5_8 TYPE C DOMAIN-CONTAINING PROTEIN"/>
    <property type="match status" value="1"/>
</dbReference>
<gene>
    <name evidence="2" type="ORF">BDZ94DRAFT_1372398</name>
</gene>
<dbReference type="PANTHER" id="PTHR46579">
    <property type="entry name" value="F5/8 TYPE C DOMAIN-CONTAINING PROTEIN-RELATED"/>
    <property type="match status" value="1"/>
</dbReference>
<reference evidence="2" key="1">
    <citation type="submission" date="2020-11" db="EMBL/GenBank/DDBJ databases">
        <authorList>
            <consortium name="DOE Joint Genome Institute"/>
            <person name="Ahrendt S."/>
            <person name="Riley R."/>
            <person name="Andreopoulos W."/>
            <person name="Labutti K."/>
            <person name="Pangilinan J."/>
            <person name="Ruiz-Duenas F.J."/>
            <person name="Barrasa J.M."/>
            <person name="Sanchez-Garcia M."/>
            <person name="Camarero S."/>
            <person name="Miyauchi S."/>
            <person name="Serrano A."/>
            <person name="Linde D."/>
            <person name="Babiker R."/>
            <person name="Drula E."/>
            <person name="Ayuso-Fernandez I."/>
            <person name="Pacheco R."/>
            <person name="Padilla G."/>
            <person name="Ferreira P."/>
            <person name="Barriuso J."/>
            <person name="Kellner H."/>
            <person name="Castanera R."/>
            <person name="Alfaro M."/>
            <person name="Ramirez L."/>
            <person name="Pisabarro A.G."/>
            <person name="Kuo A."/>
            <person name="Tritt A."/>
            <person name="Lipzen A."/>
            <person name="He G."/>
            <person name="Yan M."/>
            <person name="Ng V."/>
            <person name="Cullen D."/>
            <person name="Martin F."/>
            <person name="Rosso M.-N."/>
            <person name="Henrissat B."/>
            <person name="Hibbett D."/>
            <person name="Martinez A.T."/>
            <person name="Grigoriev I.V."/>
        </authorList>
    </citation>
    <scope>NUCLEOTIDE SEQUENCE</scope>
    <source>
        <strain evidence="2">CBS 247.69</strain>
    </source>
</reference>
<evidence type="ECO:0000256" key="1">
    <source>
        <dbReference type="SAM" id="SignalP"/>
    </source>
</evidence>
<keyword evidence="1" id="KW-0732">Signal</keyword>
<accession>A0A9P5Y4B7</accession>
<feature type="signal peptide" evidence="1">
    <location>
        <begin position="1"/>
        <end position="15"/>
    </location>
</feature>
<proteinExistence type="predicted"/>
<evidence type="ECO:0000313" key="2">
    <source>
        <dbReference type="EMBL" id="KAF9461336.1"/>
    </source>
</evidence>
<dbReference type="AlphaFoldDB" id="A0A9P5Y4B7"/>
<sequence>MHLIWSNLIPNLVCLWTGNFKDLCHNNTGYVLAPTVWEAIGEATANAGNTIPAAFGSRVPNIASEKAQMIAETYSIWTLYIAPTLLKGRFTNPQYYKHFIKLVRLLNLCLQFEITQDQVDELEMGFNSWVEKYEELYYNHDPMCVSTCPLTIHALLHIAPTIRAMAPVWAYWAFPMEHYCGDLLCHIKSRRFPYPNINKYVTSYPLHALTPPKGSTTLSISYWKILTATLATRFSKPASLIRKLIPQDIEFIQYGRMCHLEGGDTIQARGMVSLKSDSRDMSYMQYQLEVDKFAHQRCQTPVFELQDFFGQVLRFLVVQVPASPKDDIEADSYIYAIIKQAKILDTATNNHKVDYYKELGPTEFVDLDQVKCLVGQIKDCGKWAIIDRSQLITQVHNVD</sequence>